<dbReference type="AlphaFoldDB" id="A0A0F9A267"/>
<evidence type="ECO:0000313" key="1">
    <source>
        <dbReference type="EMBL" id="KKL03644.1"/>
    </source>
</evidence>
<accession>A0A0F9A267</accession>
<proteinExistence type="predicted"/>
<name>A0A0F9A267_9ZZZZ</name>
<organism evidence="1">
    <name type="scientific">marine sediment metagenome</name>
    <dbReference type="NCBI Taxonomy" id="412755"/>
    <lineage>
        <taxon>unclassified sequences</taxon>
        <taxon>metagenomes</taxon>
        <taxon>ecological metagenomes</taxon>
    </lineage>
</organism>
<protein>
    <submittedName>
        <fullName evidence="1">Uncharacterized protein</fullName>
    </submittedName>
</protein>
<reference evidence="1" key="1">
    <citation type="journal article" date="2015" name="Nature">
        <title>Complex archaea that bridge the gap between prokaryotes and eukaryotes.</title>
        <authorList>
            <person name="Spang A."/>
            <person name="Saw J.H."/>
            <person name="Jorgensen S.L."/>
            <person name="Zaremba-Niedzwiedzka K."/>
            <person name="Martijn J."/>
            <person name="Lind A.E."/>
            <person name="van Eijk R."/>
            <person name="Schleper C."/>
            <person name="Guy L."/>
            <person name="Ettema T.J."/>
        </authorList>
    </citation>
    <scope>NUCLEOTIDE SEQUENCE</scope>
</reference>
<gene>
    <name evidence="1" type="ORF">LCGC14_2624100</name>
</gene>
<comment type="caution">
    <text evidence="1">The sequence shown here is derived from an EMBL/GenBank/DDBJ whole genome shotgun (WGS) entry which is preliminary data.</text>
</comment>
<sequence length="67" mass="7208">MSKFEVVGSLLLYATATNAEAIKQVVIDAEGEGNVVVDIIPIYEGYDDMIDVTAVFLKVAGSTRNRS</sequence>
<dbReference type="EMBL" id="LAZR01044848">
    <property type="protein sequence ID" value="KKL03644.1"/>
    <property type="molecule type" value="Genomic_DNA"/>
</dbReference>